<dbReference type="GO" id="GO:0008168">
    <property type="term" value="F:methyltransferase activity"/>
    <property type="evidence" value="ECO:0007669"/>
    <property type="project" value="UniProtKB-KW"/>
</dbReference>
<dbReference type="InterPro" id="IPR013216">
    <property type="entry name" value="Methyltransf_11"/>
</dbReference>
<protein>
    <submittedName>
        <fullName evidence="2">Methyltransferase domain-containing protein</fullName>
    </submittedName>
</protein>
<keyword evidence="2" id="KW-0489">Methyltransferase</keyword>
<dbReference type="PANTHER" id="PTHR43591">
    <property type="entry name" value="METHYLTRANSFERASE"/>
    <property type="match status" value="1"/>
</dbReference>
<feature type="domain" description="Methyltransferase type 11" evidence="1">
    <location>
        <begin position="103"/>
        <end position="197"/>
    </location>
</feature>
<gene>
    <name evidence="2" type="ORF">KQI42_04480</name>
</gene>
<keyword evidence="2" id="KW-0808">Transferase</keyword>
<accession>A0ABS6E2W5</accession>
<dbReference type="GO" id="GO:0032259">
    <property type="term" value="P:methylation"/>
    <property type="evidence" value="ECO:0007669"/>
    <property type="project" value="UniProtKB-KW"/>
</dbReference>
<evidence type="ECO:0000313" key="3">
    <source>
        <dbReference type="Proteomes" id="UP000749471"/>
    </source>
</evidence>
<proteinExistence type="predicted"/>
<dbReference type="RefSeq" id="WP_216517183.1">
    <property type="nucleotide sequence ID" value="NZ_JAHLPM010000003.1"/>
</dbReference>
<sequence length="261" mass="30556">MNKSTIEMLINPYNQESIYYKTVDGQEVLTDQSGNIIPFWNGMPDFLSLEKTDGLNKKYKEFYDKISRFNDAAERVYSLFVNLDELRREWMKDLEIKSGDKVLETSVGTGWNIKVLPKDANYYGLDISKGMLNKCIINHKKWNRSIELFIGNAEYLPFKDETFDSVFHVGGINFFNDRKRAIEEMIRVAKKGTKIIIIDETEKKVAKQYEKTPFVGKYFSRSEMEQSRLVVPVDLVPEEMKEVYVKLLDNGKMYQISFRKP</sequence>
<name>A0ABS6E2W5_9FIRM</name>
<dbReference type="PANTHER" id="PTHR43591:SF24">
    <property type="entry name" value="2-METHOXY-6-POLYPRENYL-1,4-BENZOQUINOL METHYLASE, MITOCHONDRIAL"/>
    <property type="match status" value="1"/>
</dbReference>
<keyword evidence="3" id="KW-1185">Reference proteome</keyword>
<dbReference type="Proteomes" id="UP000749471">
    <property type="component" value="Unassembled WGS sequence"/>
</dbReference>
<dbReference type="EMBL" id="JAHLPM010000003">
    <property type="protein sequence ID" value="MBU5437252.1"/>
    <property type="molecule type" value="Genomic_DNA"/>
</dbReference>
<reference evidence="2 3" key="1">
    <citation type="submission" date="2021-06" db="EMBL/GenBank/DDBJ databases">
        <authorList>
            <person name="Sun Q."/>
            <person name="Li D."/>
        </authorList>
    </citation>
    <scope>NUCLEOTIDE SEQUENCE [LARGE SCALE GENOMIC DNA]</scope>
    <source>
        <strain evidence="2 3">MSJ-40</strain>
    </source>
</reference>
<evidence type="ECO:0000313" key="2">
    <source>
        <dbReference type="EMBL" id="MBU5437252.1"/>
    </source>
</evidence>
<evidence type="ECO:0000259" key="1">
    <source>
        <dbReference type="Pfam" id="PF08241"/>
    </source>
</evidence>
<comment type="caution">
    <text evidence="2">The sequence shown here is derived from an EMBL/GenBank/DDBJ whole genome shotgun (WGS) entry which is preliminary data.</text>
</comment>
<dbReference type="Pfam" id="PF08241">
    <property type="entry name" value="Methyltransf_11"/>
    <property type="match status" value="1"/>
</dbReference>
<organism evidence="2 3">
    <name type="scientific">Tissierella simiarum</name>
    <dbReference type="NCBI Taxonomy" id="2841534"/>
    <lineage>
        <taxon>Bacteria</taxon>
        <taxon>Bacillati</taxon>
        <taxon>Bacillota</taxon>
        <taxon>Tissierellia</taxon>
        <taxon>Tissierellales</taxon>
        <taxon>Tissierellaceae</taxon>
        <taxon>Tissierella</taxon>
    </lineage>
</organism>